<dbReference type="InterPro" id="IPR001295">
    <property type="entry name" value="Dihydroorotate_DH_CS"/>
</dbReference>
<evidence type="ECO:0000256" key="6">
    <source>
        <dbReference type="ARBA" id="ARBA00022643"/>
    </source>
</evidence>
<dbReference type="NCBIfam" id="NF005574">
    <property type="entry name" value="PRK07259.1"/>
    <property type="match status" value="1"/>
</dbReference>
<comment type="cofactor">
    <cofactor evidence="9">
        <name>FMN</name>
        <dbReference type="ChEBI" id="CHEBI:58210"/>
    </cofactor>
    <text evidence="9">Binds 1 FMN per subunit.</text>
</comment>
<keyword evidence="8 9" id="KW-0560">Oxidoreductase</keyword>
<evidence type="ECO:0000259" key="10">
    <source>
        <dbReference type="Pfam" id="PF01180"/>
    </source>
</evidence>
<feature type="binding site" evidence="9">
    <location>
        <position position="45"/>
    </location>
    <ligand>
        <name>substrate</name>
    </ligand>
</feature>
<comment type="pathway">
    <text evidence="2 9">Pyrimidine metabolism; UMP biosynthesis via de novo pathway.</text>
</comment>
<dbReference type="PANTHER" id="PTHR48109:SF1">
    <property type="entry name" value="DIHYDROOROTATE DEHYDROGENASE (FUMARATE)"/>
    <property type="match status" value="1"/>
</dbReference>
<dbReference type="AlphaFoldDB" id="A0A1X6YG36"/>
<dbReference type="InterPro" id="IPR024920">
    <property type="entry name" value="Dihydroorotate_DH_1"/>
</dbReference>
<keyword evidence="5 9" id="KW-0285">Flavoprotein</keyword>
<comment type="similarity">
    <text evidence="3 9">Belongs to the dihydroorotate dehydrogenase family. Type 1 subfamily.</text>
</comment>
<dbReference type="Proteomes" id="UP000193963">
    <property type="component" value="Unassembled WGS sequence"/>
</dbReference>
<feature type="binding site" evidence="9">
    <location>
        <begin position="69"/>
        <end position="73"/>
    </location>
    <ligand>
        <name>substrate</name>
    </ligand>
</feature>
<evidence type="ECO:0000313" key="12">
    <source>
        <dbReference type="Proteomes" id="UP000193963"/>
    </source>
</evidence>
<feature type="binding site" evidence="9">
    <location>
        <position position="126"/>
    </location>
    <ligand>
        <name>substrate</name>
    </ligand>
</feature>
<dbReference type="Pfam" id="PF01180">
    <property type="entry name" value="DHO_dh"/>
    <property type="match status" value="1"/>
</dbReference>
<dbReference type="OrthoDB" id="9794954at2"/>
<feature type="binding site" evidence="9">
    <location>
        <position position="126"/>
    </location>
    <ligand>
        <name>FMN</name>
        <dbReference type="ChEBI" id="CHEBI:58210"/>
    </ligand>
</feature>
<dbReference type="NCBIfam" id="TIGR01037">
    <property type="entry name" value="pyrD_sub1_fam"/>
    <property type="match status" value="1"/>
</dbReference>
<dbReference type="GO" id="GO:0005737">
    <property type="term" value="C:cytoplasm"/>
    <property type="evidence" value="ECO:0007669"/>
    <property type="project" value="UniProtKB-SubCell"/>
</dbReference>
<dbReference type="CDD" id="cd04740">
    <property type="entry name" value="DHOD_1B_like"/>
    <property type="match status" value="1"/>
</dbReference>
<dbReference type="InterPro" id="IPR049622">
    <property type="entry name" value="Dihydroorotate_DH_I"/>
</dbReference>
<dbReference type="PIRSF" id="PIRSF000164">
    <property type="entry name" value="DHO_oxidase"/>
    <property type="match status" value="1"/>
</dbReference>
<keyword evidence="7 9" id="KW-0665">Pyrimidine biosynthesis</keyword>
<keyword evidence="4 9" id="KW-0963">Cytoplasm</keyword>
<evidence type="ECO:0000256" key="7">
    <source>
        <dbReference type="ARBA" id="ARBA00022975"/>
    </source>
</evidence>
<dbReference type="InterPro" id="IPR012135">
    <property type="entry name" value="Dihydroorotate_DH_1_2"/>
</dbReference>
<evidence type="ECO:0000256" key="3">
    <source>
        <dbReference type="ARBA" id="ARBA00008008"/>
    </source>
</evidence>
<protein>
    <recommendedName>
        <fullName evidence="9">Dihydroorotate dehydrogenase</fullName>
        <shortName evidence="9">DHOD</shortName>
        <shortName evidence="9">DHODase</shortName>
        <shortName evidence="9">DHOdehase</shortName>
        <ecNumber evidence="9">1.3.-.-</ecNumber>
    </recommendedName>
</protein>
<keyword evidence="6 9" id="KW-0288">FMN</keyword>
<organism evidence="11 12">
    <name type="scientific">Pseudooceanicola marinus</name>
    <dbReference type="NCBI Taxonomy" id="396013"/>
    <lineage>
        <taxon>Bacteria</taxon>
        <taxon>Pseudomonadati</taxon>
        <taxon>Pseudomonadota</taxon>
        <taxon>Alphaproteobacteria</taxon>
        <taxon>Rhodobacterales</taxon>
        <taxon>Paracoccaceae</taxon>
        <taxon>Pseudooceanicola</taxon>
    </lineage>
</organism>
<dbReference type="HAMAP" id="MF_00224">
    <property type="entry name" value="DHO_dh_type1"/>
    <property type="match status" value="1"/>
</dbReference>
<dbReference type="GO" id="GO:0006207">
    <property type="term" value="P:'de novo' pyrimidine nucleobase biosynthetic process"/>
    <property type="evidence" value="ECO:0007669"/>
    <property type="project" value="InterPro"/>
</dbReference>
<gene>
    <name evidence="11" type="primary">pyrD_2</name>
    <name evidence="9" type="synonym">pyrD</name>
    <name evidence="11" type="ORF">PSM7751_00655</name>
</gene>
<keyword evidence="12" id="KW-1185">Reference proteome</keyword>
<dbReference type="Gene3D" id="3.20.20.70">
    <property type="entry name" value="Aldolase class I"/>
    <property type="match status" value="1"/>
</dbReference>
<dbReference type="SUPFAM" id="SSF51395">
    <property type="entry name" value="FMN-linked oxidoreductases"/>
    <property type="match status" value="1"/>
</dbReference>
<evidence type="ECO:0000256" key="2">
    <source>
        <dbReference type="ARBA" id="ARBA00004725"/>
    </source>
</evidence>
<dbReference type="GO" id="GO:0044205">
    <property type="term" value="P:'de novo' UMP biosynthetic process"/>
    <property type="evidence" value="ECO:0007669"/>
    <property type="project" value="UniProtKB-UniRule"/>
</dbReference>
<dbReference type="GO" id="GO:0004152">
    <property type="term" value="F:dihydroorotate dehydrogenase activity"/>
    <property type="evidence" value="ECO:0007669"/>
    <property type="project" value="UniProtKB-UniRule"/>
</dbReference>
<comment type="function">
    <text evidence="9">Catalyzes the conversion of dihydroorotate to orotate.</text>
</comment>
<proteinExistence type="inferred from homology"/>
<dbReference type="InterPro" id="IPR033888">
    <property type="entry name" value="DHOD_1B"/>
</dbReference>
<dbReference type="PANTHER" id="PTHR48109">
    <property type="entry name" value="DIHYDROOROTATE DEHYDROGENASE (QUINONE), MITOCHONDRIAL-RELATED"/>
    <property type="match status" value="1"/>
</dbReference>
<evidence type="ECO:0000256" key="5">
    <source>
        <dbReference type="ARBA" id="ARBA00022630"/>
    </source>
</evidence>
<dbReference type="RefSeq" id="WP_085886524.1">
    <property type="nucleotide sequence ID" value="NZ_FWFN01000001.1"/>
</dbReference>
<evidence type="ECO:0000256" key="8">
    <source>
        <dbReference type="ARBA" id="ARBA00023002"/>
    </source>
</evidence>
<feature type="binding site" evidence="9">
    <location>
        <position position="164"/>
    </location>
    <ligand>
        <name>FMN</name>
        <dbReference type="ChEBI" id="CHEBI:58210"/>
    </ligand>
</feature>
<dbReference type="InterPro" id="IPR050074">
    <property type="entry name" value="DHO_dehydrogenase"/>
</dbReference>
<dbReference type="InterPro" id="IPR013785">
    <property type="entry name" value="Aldolase_TIM"/>
</dbReference>
<dbReference type="EC" id="1.3.-.-" evidence="9"/>
<evidence type="ECO:0000256" key="4">
    <source>
        <dbReference type="ARBA" id="ARBA00022490"/>
    </source>
</evidence>
<comment type="caution">
    <text evidence="9">Lacks conserved residue(s) required for the propagation of feature annotation.</text>
</comment>
<name>A0A1X6YG36_9RHOB</name>
<sequence length="308" mass="32205">MSTSDLSVKVGELTFANPIMPASGTFSEDLSDVFDLDVLGAHVLKTIMHGKRAGNPTPRVCDLQGGMLNAIGIPSKGIDDFRDRMLPYWSDYKAPLVVSISAHSMDEFARLAAEVSLPGVAAIEANISCPNIEADGNAFAMRPDTTAEVMRRLRAETDLPLWAKLTPNTGEPVAVALAAEAEGADAIVTANTALGMSIDVRTRQPRLGNVMGGMSGPAVKPIALRMTYQCAHACRVPVIGCGGIATLDDVLEFLIAGAAAVQVGTATFQSPTVMARLIAELSDWMQAQGVTSLGEIIGSVQIPGGEAA</sequence>
<dbReference type="InterPro" id="IPR005720">
    <property type="entry name" value="Dihydroorotate_DH_cat"/>
</dbReference>
<feature type="domain" description="Dihydroorotate dehydrogenase catalytic" evidence="10">
    <location>
        <begin position="6"/>
        <end position="285"/>
    </location>
</feature>
<comment type="catalytic activity">
    <reaction evidence="9">
        <text>(S)-dihydroorotate + A = orotate + AH2</text>
        <dbReference type="Rhea" id="RHEA:18073"/>
        <dbReference type="ChEBI" id="CHEBI:13193"/>
        <dbReference type="ChEBI" id="CHEBI:17499"/>
        <dbReference type="ChEBI" id="CHEBI:30839"/>
        <dbReference type="ChEBI" id="CHEBI:30864"/>
    </reaction>
</comment>
<evidence type="ECO:0000256" key="9">
    <source>
        <dbReference type="HAMAP-Rule" id="MF_00224"/>
    </source>
</evidence>
<dbReference type="UniPathway" id="UPA00070"/>
<feature type="binding site" evidence="9">
    <location>
        <begin position="242"/>
        <end position="243"/>
    </location>
    <ligand>
        <name>FMN</name>
        <dbReference type="ChEBI" id="CHEBI:58210"/>
    </ligand>
</feature>
<accession>A0A1X6YG36</accession>
<dbReference type="EMBL" id="FWFN01000001">
    <property type="protein sequence ID" value="SLN19987.1"/>
    <property type="molecule type" value="Genomic_DNA"/>
</dbReference>
<evidence type="ECO:0000256" key="1">
    <source>
        <dbReference type="ARBA" id="ARBA00004496"/>
    </source>
</evidence>
<dbReference type="FunFam" id="3.20.20.70:FF:000027">
    <property type="entry name" value="Dihydropyrimidine dehydrogenase [NADP(+)]"/>
    <property type="match status" value="1"/>
</dbReference>
<feature type="binding site" evidence="9">
    <location>
        <position position="216"/>
    </location>
    <ligand>
        <name>FMN</name>
        <dbReference type="ChEBI" id="CHEBI:58210"/>
    </ligand>
</feature>
<feature type="binding site" evidence="9">
    <location>
        <begin position="45"/>
        <end position="46"/>
    </location>
    <ligand>
        <name>FMN</name>
        <dbReference type="ChEBI" id="CHEBI:58210"/>
    </ligand>
</feature>
<feature type="binding site" evidence="9">
    <location>
        <begin position="264"/>
        <end position="265"/>
    </location>
    <ligand>
        <name>FMN</name>
        <dbReference type="ChEBI" id="CHEBI:58210"/>
    </ligand>
</feature>
<feature type="binding site" evidence="9">
    <location>
        <position position="23"/>
    </location>
    <ligand>
        <name>FMN</name>
        <dbReference type="ChEBI" id="CHEBI:58210"/>
    </ligand>
</feature>
<evidence type="ECO:0000313" key="11">
    <source>
        <dbReference type="EMBL" id="SLN19987.1"/>
    </source>
</evidence>
<dbReference type="PROSITE" id="PS00912">
    <property type="entry name" value="DHODEHASE_2"/>
    <property type="match status" value="1"/>
</dbReference>
<comment type="subcellular location">
    <subcellularLocation>
        <location evidence="1 9">Cytoplasm</location>
    </subcellularLocation>
</comment>
<feature type="active site" description="Nucleophile" evidence="9">
    <location>
        <position position="129"/>
    </location>
</feature>
<reference evidence="12" key="1">
    <citation type="submission" date="2017-03" db="EMBL/GenBank/DDBJ databases">
        <authorList>
            <person name="Rodrigo-Torres L."/>
            <person name="Arahal R.D."/>
            <person name="Lucena T."/>
        </authorList>
    </citation>
    <scope>NUCLEOTIDE SEQUENCE [LARGE SCALE GENOMIC DNA]</scope>
    <source>
        <strain evidence="12">CECT 7751</strain>
    </source>
</reference>
<feature type="binding site" evidence="9">
    <location>
        <begin position="191"/>
        <end position="192"/>
    </location>
    <ligand>
        <name>substrate</name>
    </ligand>
</feature>